<dbReference type="PROSITE" id="PS50082">
    <property type="entry name" value="WD_REPEATS_2"/>
    <property type="match status" value="1"/>
</dbReference>
<dbReference type="InterPro" id="IPR036322">
    <property type="entry name" value="WD40_repeat_dom_sf"/>
</dbReference>
<name>A0A6F9DC21_9ASCI</name>
<sequence length="629" mass="70929">MSDRLDRKAELERKKARLAQIRAEKLSKTSRKEEVKKAPVTVASDLDKKRQEASKIIEELGIDNFATAVAPSASPKKTGTVERDGAGEGNAYRPRCNSMDWDLEPSLVELQGDQLVPTWQIKQTKLGQSKITLTSIPPKEVVSYAKETQTPVQQQEQESEDELENYKDVQQEKIEKQILEEEAAEKEQQLKLEQEMIQELSEDDKRLIESSEPYQAFFLRSSKFVERALAHQVDIFTEYSSQMDEEGEMDRGMKLSANRIFSDERWSRFRMVTSLDWSTHHPELCVASYGTNEEAPYEPEGVALVWNSKYKTTTPEYIFQCQSSVTASCFAKFHPNLVIGGTYSGQIVLWDNRVNKRTAQRSKLSTAAHTHPVYCIDVVGTQNAHNLITISTDGKMCSWSLDMLSQPLEAMELQHKQSKSVAVTSMAFQQNNVNNFAIGAEDGSVYTACRHGSKTGISEIYEGHTGPVSSIDFHRCPGQLDFSHLLLTSSFDWTIKLWSIKSGSRTCLHSFEDRSDCVYDVSWSPTHPGLFASGDCAGRVDLWNFNADTEVPVVTTVLDSAPACNKLRWNSSGTQIAVGDNMGRVHLCEVGEQIGTPRPDEWTRFVNTLTEIRNIQQEDEEARMVARQH</sequence>
<comment type="subcellular location">
    <subcellularLocation>
        <location evidence="1">Cytoplasm</location>
        <location evidence="1">Cytoskeleton</location>
    </subcellularLocation>
</comment>
<dbReference type="EMBL" id="LR784694">
    <property type="protein sequence ID" value="CAB3240298.1"/>
    <property type="molecule type" value="mRNA"/>
</dbReference>
<gene>
    <name evidence="10" type="primary">Dync1i2</name>
</gene>
<dbReference type="Pfam" id="PF11540">
    <property type="entry name" value="Dynein_IC2"/>
    <property type="match status" value="1"/>
</dbReference>
<evidence type="ECO:0000256" key="3">
    <source>
        <dbReference type="ARBA" id="ARBA00022490"/>
    </source>
</evidence>
<dbReference type="InterPro" id="IPR015943">
    <property type="entry name" value="WD40/YVTN_repeat-like_dom_sf"/>
</dbReference>
<dbReference type="GO" id="GO:0005868">
    <property type="term" value="C:cytoplasmic dynein complex"/>
    <property type="evidence" value="ECO:0007669"/>
    <property type="project" value="InterPro"/>
</dbReference>
<evidence type="ECO:0000256" key="7">
    <source>
        <dbReference type="PROSITE-ProRule" id="PRU00221"/>
    </source>
</evidence>
<organism evidence="10">
    <name type="scientific">Phallusia mammillata</name>
    <dbReference type="NCBI Taxonomy" id="59560"/>
    <lineage>
        <taxon>Eukaryota</taxon>
        <taxon>Metazoa</taxon>
        <taxon>Chordata</taxon>
        <taxon>Tunicata</taxon>
        <taxon>Ascidiacea</taxon>
        <taxon>Phlebobranchia</taxon>
        <taxon>Ascidiidae</taxon>
        <taxon>Phallusia</taxon>
    </lineage>
</organism>
<evidence type="ECO:0000256" key="2">
    <source>
        <dbReference type="ARBA" id="ARBA00011059"/>
    </source>
</evidence>
<dbReference type="AlphaFoldDB" id="A0A6F9DC21"/>
<dbReference type="SMART" id="SM00320">
    <property type="entry name" value="WD40"/>
    <property type="match status" value="6"/>
</dbReference>
<dbReference type="GO" id="GO:0045503">
    <property type="term" value="F:dynein light chain binding"/>
    <property type="evidence" value="ECO:0007669"/>
    <property type="project" value="TreeGrafter"/>
</dbReference>
<dbReference type="PANTHER" id="PTHR12442:SF22">
    <property type="entry name" value="CYTOPLASMIC DYNEIN 1 INTERMEDIATE CHAIN-RELATED"/>
    <property type="match status" value="1"/>
</dbReference>
<keyword evidence="3" id="KW-0963">Cytoplasm</keyword>
<feature type="repeat" description="WD" evidence="7">
    <location>
        <begin position="461"/>
        <end position="508"/>
    </location>
</feature>
<feature type="region of interest" description="Disordered" evidence="9">
    <location>
        <begin position="71"/>
        <end position="94"/>
    </location>
</feature>
<evidence type="ECO:0000256" key="1">
    <source>
        <dbReference type="ARBA" id="ARBA00004245"/>
    </source>
</evidence>
<evidence type="ECO:0000256" key="5">
    <source>
        <dbReference type="ARBA" id="ARBA00022737"/>
    </source>
</evidence>
<keyword evidence="8" id="KW-0175">Coiled coil</keyword>
<feature type="coiled-coil region" evidence="8">
    <location>
        <begin position="152"/>
        <end position="203"/>
    </location>
</feature>
<evidence type="ECO:0000256" key="6">
    <source>
        <dbReference type="ARBA" id="ARBA00023212"/>
    </source>
</evidence>
<reference evidence="10" key="1">
    <citation type="submission" date="2020-04" db="EMBL/GenBank/DDBJ databases">
        <authorList>
            <person name="Neveu A P."/>
        </authorList>
    </citation>
    <scope>NUCLEOTIDE SEQUENCE</scope>
    <source>
        <tissue evidence="10">Whole embryo</tissue>
    </source>
</reference>
<evidence type="ECO:0000256" key="4">
    <source>
        <dbReference type="ARBA" id="ARBA00022574"/>
    </source>
</evidence>
<dbReference type="InterPro" id="IPR025956">
    <property type="entry name" value="DYNC1I1/DYNC1I2"/>
</dbReference>
<evidence type="ECO:0000256" key="8">
    <source>
        <dbReference type="SAM" id="Coils"/>
    </source>
</evidence>
<evidence type="ECO:0000256" key="9">
    <source>
        <dbReference type="SAM" id="MobiDB-lite"/>
    </source>
</evidence>
<keyword evidence="4 7" id="KW-0853">WD repeat</keyword>
<accession>A0A6F9DC21</accession>
<dbReference type="GO" id="GO:0010970">
    <property type="term" value="P:transport along microtubule"/>
    <property type="evidence" value="ECO:0007669"/>
    <property type="project" value="TreeGrafter"/>
</dbReference>
<dbReference type="Gene3D" id="2.130.10.10">
    <property type="entry name" value="YVTN repeat-like/Quinoprotein amine dehydrogenase"/>
    <property type="match status" value="2"/>
</dbReference>
<dbReference type="InterPro" id="IPR001680">
    <property type="entry name" value="WD40_rpt"/>
</dbReference>
<protein>
    <submittedName>
        <fullName evidence="10">Cytoplasmic dynein 1 intermediate chain 2-like</fullName>
    </submittedName>
</protein>
<keyword evidence="5" id="KW-0677">Repeat</keyword>
<dbReference type="GO" id="GO:0045504">
    <property type="term" value="F:dynein heavy chain binding"/>
    <property type="evidence" value="ECO:0007669"/>
    <property type="project" value="TreeGrafter"/>
</dbReference>
<keyword evidence="6" id="KW-0206">Cytoskeleton</keyword>
<dbReference type="SUPFAM" id="SSF50978">
    <property type="entry name" value="WD40 repeat-like"/>
    <property type="match status" value="1"/>
</dbReference>
<dbReference type="PANTHER" id="PTHR12442">
    <property type="entry name" value="DYNEIN INTERMEDIATE CHAIN"/>
    <property type="match status" value="1"/>
</dbReference>
<dbReference type="FunFam" id="2.130.10.10:FF:000781">
    <property type="entry name" value="Cytoplasmic dynein intermediate chain"/>
    <property type="match status" value="1"/>
</dbReference>
<dbReference type="InterPro" id="IPR050687">
    <property type="entry name" value="Dynein_IC"/>
</dbReference>
<comment type="similarity">
    <text evidence="2">Belongs to the dynein intermediate chain family.</text>
</comment>
<evidence type="ECO:0000313" key="10">
    <source>
        <dbReference type="EMBL" id="CAB3240298.1"/>
    </source>
</evidence>
<proteinExistence type="evidence at transcript level"/>
<dbReference type="Pfam" id="PF00400">
    <property type="entry name" value="WD40"/>
    <property type="match status" value="2"/>
</dbReference>